<organism evidence="2 3">
    <name type="scientific">Jiulongibacter sediminis</name>
    <dbReference type="NCBI Taxonomy" id="1605367"/>
    <lineage>
        <taxon>Bacteria</taxon>
        <taxon>Pseudomonadati</taxon>
        <taxon>Bacteroidota</taxon>
        <taxon>Cytophagia</taxon>
        <taxon>Cytophagales</taxon>
        <taxon>Leadbetterellaceae</taxon>
        <taxon>Jiulongibacter</taxon>
    </lineage>
</organism>
<accession>A0A0P7C4K4</accession>
<dbReference type="SUPFAM" id="SSF54427">
    <property type="entry name" value="NTF2-like"/>
    <property type="match status" value="1"/>
</dbReference>
<dbReference type="InterPro" id="IPR037401">
    <property type="entry name" value="SnoaL-like"/>
</dbReference>
<dbReference type="STRING" id="1605367.AFM12_01205"/>
<dbReference type="RefSeq" id="WP_055143353.1">
    <property type="nucleotide sequence ID" value="NZ_JXSZ01000005.1"/>
</dbReference>
<dbReference type="InterPro" id="IPR032710">
    <property type="entry name" value="NTF2-like_dom_sf"/>
</dbReference>
<protein>
    <recommendedName>
        <fullName evidence="1">SnoaL-like domain-containing protein</fullName>
    </recommendedName>
</protein>
<dbReference type="Gene3D" id="3.10.450.50">
    <property type="match status" value="1"/>
</dbReference>
<reference evidence="2 3" key="1">
    <citation type="submission" date="2015-07" db="EMBL/GenBank/DDBJ databases">
        <title>The draft genome sequence of Leadbetterella sp. JN14-9.</title>
        <authorList>
            <person name="Liu Y."/>
            <person name="Du J."/>
            <person name="Shao Z."/>
        </authorList>
    </citation>
    <scope>NUCLEOTIDE SEQUENCE [LARGE SCALE GENOMIC DNA]</scope>
    <source>
        <strain evidence="2 3">JN14-9</strain>
    </source>
</reference>
<feature type="domain" description="SnoaL-like" evidence="1">
    <location>
        <begin position="6"/>
        <end position="106"/>
    </location>
</feature>
<dbReference type="EMBL" id="LGTQ01000005">
    <property type="protein sequence ID" value="KPM49273.1"/>
    <property type="molecule type" value="Genomic_DNA"/>
</dbReference>
<name>A0A0P7C4K4_9BACT</name>
<dbReference type="AlphaFoldDB" id="A0A0P7C4K4"/>
<evidence type="ECO:0000313" key="3">
    <source>
        <dbReference type="Proteomes" id="UP000050454"/>
    </source>
</evidence>
<dbReference type="Proteomes" id="UP000050454">
    <property type="component" value="Unassembled WGS sequence"/>
</dbReference>
<dbReference type="Pfam" id="PF12680">
    <property type="entry name" value="SnoaL_2"/>
    <property type="match status" value="1"/>
</dbReference>
<proteinExistence type="predicted"/>
<evidence type="ECO:0000313" key="2">
    <source>
        <dbReference type="EMBL" id="KPM49273.1"/>
    </source>
</evidence>
<comment type="caution">
    <text evidence="2">The sequence shown here is derived from an EMBL/GenBank/DDBJ whole genome shotgun (WGS) entry which is preliminary data.</text>
</comment>
<sequence>MSSVLQKFYDAFIEKDAEEMVDNYHPDIRFEDPAFGVLHGKDAADMWRMLCKNGKDLQVTYEIIQEDEHKGIVQWEAKYTFSRTGRQVHNKVLAKFRIRNGLIINHEDSFNLKVWAKQAMGFTGLVFGGTAFFKEKLRKNTHRLLRNFQQKSLKS</sequence>
<gene>
    <name evidence="2" type="ORF">AFM12_01205</name>
</gene>
<keyword evidence="3" id="KW-1185">Reference proteome</keyword>
<dbReference type="OrthoDB" id="391735at2"/>
<evidence type="ECO:0000259" key="1">
    <source>
        <dbReference type="Pfam" id="PF12680"/>
    </source>
</evidence>